<feature type="region of interest" description="Disordered" evidence="1">
    <location>
        <begin position="29"/>
        <end position="58"/>
    </location>
</feature>
<evidence type="ECO:0000313" key="3">
    <source>
        <dbReference type="Proteomes" id="UP000799537"/>
    </source>
</evidence>
<feature type="region of interest" description="Disordered" evidence="1">
    <location>
        <begin position="71"/>
        <end position="111"/>
    </location>
</feature>
<dbReference type="AlphaFoldDB" id="A0A6A6D233"/>
<reference evidence="2" key="1">
    <citation type="journal article" date="2020" name="Stud. Mycol.">
        <title>101 Dothideomycetes genomes: a test case for predicting lifestyles and emergence of pathogens.</title>
        <authorList>
            <person name="Haridas S."/>
            <person name="Albert R."/>
            <person name="Binder M."/>
            <person name="Bloem J."/>
            <person name="Labutti K."/>
            <person name="Salamov A."/>
            <person name="Andreopoulos B."/>
            <person name="Baker S."/>
            <person name="Barry K."/>
            <person name="Bills G."/>
            <person name="Bluhm B."/>
            <person name="Cannon C."/>
            <person name="Castanera R."/>
            <person name="Culley D."/>
            <person name="Daum C."/>
            <person name="Ezra D."/>
            <person name="Gonzalez J."/>
            <person name="Henrissat B."/>
            <person name="Kuo A."/>
            <person name="Liang C."/>
            <person name="Lipzen A."/>
            <person name="Lutzoni F."/>
            <person name="Magnuson J."/>
            <person name="Mondo S."/>
            <person name="Nolan M."/>
            <person name="Ohm R."/>
            <person name="Pangilinan J."/>
            <person name="Park H.-J."/>
            <person name="Ramirez L."/>
            <person name="Alfaro M."/>
            <person name="Sun H."/>
            <person name="Tritt A."/>
            <person name="Yoshinaga Y."/>
            <person name="Zwiers L.-H."/>
            <person name="Turgeon B."/>
            <person name="Goodwin S."/>
            <person name="Spatafora J."/>
            <person name="Crous P."/>
            <person name="Grigoriev I."/>
        </authorList>
    </citation>
    <scope>NUCLEOTIDE SEQUENCE</scope>
    <source>
        <strain evidence="2">ATCC 36951</strain>
    </source>
</reference>
<evidence type="ECO:0000313" key="2">
    <source>
        <dbReference type="EMBL" id="KAF2173235.1"/>
    </source>
</evidence>
<feature type="compositionally biased region" description="Polar residues" evidence="1">
    <location>
        <begin position="97"/>
        <end position="111"/>
    </location>
</feature>
<feature type="compositionally biased region" description="Polar residues" evidence="1">
    <location>
        <begin position="36"/>
        <end position="54"/>
    </location>
</feature>
<dbReference type="GeneID" id="54564591"/>
<evidence type="ECO:0000256" key="1">
    <source>
        <dbReference type="SAM" id="MobiDB-lite"/>
    </source>
</evidence>
<sequence>MAASLRILYAGKKLRYLTTLNAVARDASNNERRTNWQRNHSWSQDADSTPQPQSLEDVPSKLRLHAIGYEDKQQTQDKPKPAHPGEYVTAWGDFRPQPSSSKGQTKSPTCKSTSRTASLLFYLPEGLGWGMHPYHLRPQKLFTSPIMQASRKHLVVSSICTAAGMSKEMEGALKSAMVSALSSKYSKVLEEANVGCL</sequence>
<organism evidence="2 3">
    <name type="scientific">Zasmidium cellare ATCC 36951</name>
    <dbReference type="NCBI Taxonomy" id="1080233"/>
    <lineage>
        <taxon>Eukaryota</taxon>
        <taxon>Fungi</taxon>
        <taxon>Dikarya</taxon>
        <taxon>Ascomycota</taxon>
        <taxon>Pezizomycotina</taxon>
        <taxon>Dothideomycetes</taxon>
        <taxon>Dothideomycetidae</taxon>
        <taxon>Mycosphaerellales</taxon>
        <taxon>Mycosphaerellaceae</taxon>
        <taxon>Zasmidium</taxon>
    </lineage>
</organism>
<gene>
    <name evidence="2" type="ORF">M409DRAFT_49708</name>
</gene>
<accession>A0A6A6D233</accession>
<protein>
    <submittedName>
        <fullName evidence="2">Uncharacterized protein</fullName>
    </submittedName>
</protein>
<dbReference type="RefSeq" id="XP_033674124.1">
    <property type="nucleotide sequence ID" value="XM_033811319.1"/>
</dbReference>
<feature type="compositionally biased region" description="Basic and acidic residues" evidence="1">
    <location>
        <begin position="71"/>
        <end position="80"/>
    </location>
</feature>
<dbReference type="Proteomes" id="UP000799537">
    <property type="component" value="Unassembled WGS sequence"/>
</dbReference>
<proteinExistence type="predicted"/>
<dbReference type="EMBL" id="ML993580">
    <property type="protein sequence ID" value="KAF2173235.1"/>
    <property type="molecule type" value="Genomic_DNA"/>
</dbReference>
<keyword evidence="3" id="KW-1185">Reference proteome</keyword>
<name>A0A6A6D233_ZASCE</name>